<name>A0AAN0RJQ2_9RHOB</name>
<dbReference type="KEGG" id="ptp:RCA23_c19770"/>
<dbReference type="EMBL" id="CP003984">
    <property type="protein sequence ID" value="AII87508.1"/>
    <property type="molecule type" value="Genomic_DNA"/>
</dbReference>
<reference evidence="2 3" key="1">
    <citation type="journal article" date="2014" name="ISME J.">
        <title>Adaptation of an abundant Roseobacter RCA organism to pelagic systems revealed by genomic and transcriptomic analyses.</title>
        <authorList>
            <person name="Voget S."/>
            <person name="Wemheuer B."/>
            <person name="Brinkhoff T."/>
            <person name="Vollmers J."/>
            <person name="Dietrich S."/>
            <person name="Giebel H.A."/>
            <person name="Beardsley C."/>
            <person name="Sardemann C."/>
            <person name="Bakenhus I."/>
            <person name="Billerbeck S."/>
            <person name="Daniel R."/>
            <person name="Simon M."/>
        </authorList>
    </citation>
    <scope>NUCLEOTIDE SEQUENCE [LARGE SCALE GENOMIC DNA]</scope>
    <source>
        <strain evidence="2 3">RCA23</strain>
    </source>
</reference>
<proteinExistence type="predicted"/>
<dbReference type="AlphaFoldDB" id="A0AAN0RJQ2"/>
<sequence>MINNISPEISAEIPSAEAIPVEEAAEGPSAPEVDAAPAQLAQSLSQISSGDALPSRRLELVVPVQDVVILPPVELQTPLLDDSAQTPVQTSLPPKPRPAQRIVPAAINAPDMEMDLGAQSREAAAPQEAPAEVAQEQEAQAPEAAAPEIVTEAEKPSASPEVTTNAPERSVRPRSRPAPRAVPAPAPETPDPEPEEPQIDPVTAALNAALMAGDEAPAGPEAAAAPLAEQFIRGMQLAIAECWNLGALSSAALSTIVVVEMELTRDGKPVANSIKMLGFEGGDEISAERAFETALRAIQGCGAQGFELPKDQFATWRRVELTFNPEKMRVR</sequence>
<evidence type="ECO:0000256" key="1">
    <source>
        <dbReference type="SAM" id="MobiDB-lite"/>
    </source>
</evidence>
<gene>
    <name evidence="2" type="ORF">RCA23_c19770</name>
</gene>
<feature type="compositionally biased region" description="Polar residues" evidence="1">
    <location>
        <begin position="83"/>
        <end position="92"/>
    </location>
</feature>
<feature type="compositionally biased region" description="Pro residues" evidence="1">
    <location>
        <begin position="180"/>
        <end position="189"/>
    </location>
</feature>
<accession>A0AAN0RJQ2</accession>
<protein>
    <recommendedName>
        <fullName evidence="4">Energy transducer TonB</fullName>
    </recommendedName>
</protein>
<keyword evidence="3" id="KW-1185">Reference proteome</keyword>
<evidence type="ECO:0008006" key="4">
    <source>
        <dbReference type="Google" id="ProtNLM"/>
    </source>
</evidence>
<organism evidence="2 3">
    <name type="scientific">Planktomarina temperata RCA23</name>
    <dbReference type="NCBI Taxonomy" id="666509"/>
    <lineage>
        <taxon>Bacteria</taxon>
        <taxon>Pseudomonadati</taxon>
        <taxon>Pseudomonadota</taxon>
        <taxon>Alphaproteobacteria</taxon>
        <taxon>Rhodobacterales</taxon>
        <taxon>Paracoccaceae</taxon>
        <taxon>Planktomarina</taxon>
    </lineage>
</organism>
<feature type="region of interest" description="Disordered" evidence="1">
    <location>
        <begin position="119"/>
        <end position="199"/>
    </location>
</feature>
<feature type="compositionally biased region" description="Low complexity" evidence="1">
    <location>
        <begin position="122"/>
        <end position="148"/>
    </location>
</feature>
<feature type="region of interest" description="Disordered" evidence="1">
    <location>
        <begin position="80"/>
        <end position="99"/>
    </location>
</feature>
<dbReference type="SUPFAM" id="SSF74653">
    <property type="entry name" value="TolA/TonB C-terminal domain"/>
    <property type="match status" value="1"/>
</dbReference>
<dbReference type="Proteomes" id="UP000028680">
    <property type="component" value="Chromosome"/>
</dbReference>
<feature type="region of interest" description="Disordered" evidence="1">
    <location>
        <begin position="1"/>
        <end position="34"/>
    </location>
</feature>
<evidence type="ECO:0000313" key="2">
    <source>
        <dbReference type="EMBL" id="AII87508.1"/>
    </source>
</evidence>
<dbReference type="Gene3D" id="3.30.1150.10">
    <property type="match status" value="1"/>
</dbReference>
<evidence type="ECO:0000313" key="3">
    <source>
        <dbReference type="Proteomes" id="UP000028680"/>
    </source>
</evidence>